<dbReference type="InterPro" id="IPR004242">
    <property type="entry name" value="Transposase_21"/>
</dbReference>
<evidence type="ECO:0000256" key="1">
    <source>
        <dbReference type="SAM" id="MobiDB-lite"/>
    </source>
</evidence>
<keyword evidence="5" id="KW-1185">Reference proteome</keyword>
<evidence type="ECO:0008006" key="6">
    <source>
        <dbReference type="Google" id="ProtNLM"/>
    </source>
</evidence>
<evidence type="ECO:0000313" key="5">
    <source>
        <dbReference type="Proteomes" id="UP000593564"/>
    </source>
</evidence>
<reference evidence="4 5" key="2">
    <citation type="submission" date="2020-07" db="EMBL/GenBank/DDBJ databases">
        <title>Genome assembly of wild tea tree DASZ reveals pedigree and selection history of tea varieties.</title>
        <authorList>
            <person name="Zhang W."/>
        </authorList>
    </citation>
    <scope>NUCLEOTIDE SEQUENCE [LARGE SCALE GENOMIC DNA]</scope>
    <source>
        <strain evidence="5">cv. G240</strain>
        <tissue evidence="4">Leaf</tissue>
    </source>
</reference>
<feature type="region of interest" description="Disordered" evidence="1">
    <location>
        <begin position="626"/>
        <end position="648"/>
    </location>
</feature>
<feature type="domain" description="DUF8039" evidence="3">
    <location>
        <begin position="675"/>
        <end position="756"/>
    </location>
</feature>
<feature type="domain" description="DUF4218" evidence="2">
    <location>
        <begin position="202"/>
        <end position="306"/>
    </location>
</feature>
<protein>
    <recommendedName>
        <fullName evidence="6">DUF4218 domain-containing protein</fullName>
    </recommendedName>
</protein>
<evidence type="ECO:0000259" key="3">
    <source>
        <dbReference type="Pfam" id="PF26133"/>
    </source>
</evidence>
<dbReference type="Pfam" id="PF26133">
    <property type="entry name" value="DUF8039"/>
    <property type="match status" value="1"/>
</dbReference>
<evidence type="ECO:0000259" key="2">
    <source>
        <dbReference type="Pfam" id="PF13960"/>
    </source>
</evidence>
<sequence length="898" mass="103731">MDMYLIVLLDHAWLFIVFKNTFKMDKSWMFKDRRSKDYENGVEQFLNFAMIRASPQQPGNDIDVYLAPLIDDLKMLWEVGVEAYDAYKEEHFRLKAILLWTINDFPALEMGLREELAPQIGEKRTYLPPACYTLSKEEKRRVCTTLLELKVPEGYSSNLGSRVSMQDLKLYGLKSHDCHVLMQQLLPVAIRSVLPKHVRHAIISKVVDVGKLDEIQKELVVTLCLLEKYLPPSFFDIMVHLTVHLVREVRLCGPVHFRWMYQFERFMKILKGYVRNRNCPEGCIAESYIVEEAVEFCAEYLSGVDAIGIPSNRNMTVDDDIEIGRPLSSGYVVTVDRNEWEQAHRYVLENTSDIQPYIEMDTSHVLPTDGEDAWLPATEPTSNKRKGRGSTTLPDVIKDRSSGVRKAIDYNENGQLIGNNSIKCSSYHGVLARTMIPICYKDWFEVPAELKEKLWSCVELTYKVDERSKKNVLSSICSKWRTFKKELTKYIRENKSNPEIISNPPAIYGFIEQRHWDSFLVRRLSEEFEILSQVQKWRRSQNKYNHRISRKGYARFQEDYKRMTGSTEDLDRSVLWKKARQNKNGEYDDKTIMEQAARIDELTKQKSDGSLKIEGCNDILTMALGTPESSSRSKCSNTLKSGGRGNFQHDSLLEENMVRTKDDIPPQDPKQNKRKGKPCKLAIGSIENIVAHGTVYERIEHNEAIHTVPLGESNVRVSIEVVIQKDAPLPIPIPDEMLIVGEAVGFFVAWPKNLVLVGDEHIKYDEAIDIPLEKDIFGEEINIQLQRVDMEYICHVKELSVTCIMLYISHLHQVLKASNWRKQFVFVNPCVVSGKTMAGEKSKSVLLARRLEEAMLEQLCFEIYETTQKRRRTNPVWKVVQVRNLLEKCKMWSKNSTT</sequence>
<accession>A0A7J7GWW9</accession>
<dbReference type="Proteomes" id="UP000593564">
    <property type="component" value="Unassembled WGS sequence"/>
</dbReference>
<evidence type="ECO:0000313" key="4">
    <source>
        <dbReference type="EMBL" id="KAF5943974.1"/>
    </source>
</evidence>
<dbReference type="AlphaFoldDB" id="A0A7J7GWW9"/>
<dbReference type="EMBL" id="JACBKZ010000008">
    <property type="protein sequence ID" value="KAF5943974.1"/>
    <property type="molecule type" value="Genomic_DNA"/>
</dbReference>
<feature type="compositionally biased region" description="Polar residues" evidence="1">
    <location>
        <begin position="627"/>
        <end position="640"/>
    </location>
</feature>
<comment type="caution">
    <text evidence="4">The sequence shown here is derived from an EMBL/GenBank/DDBJ whole genome shotgun (WGS) entry which is preliminary data.</text>
</comment>
<reference evidence="5" key="1">
    <citation type="journal article" date="2020" name="Nat. Commun.">
        <title>Genome assembly of wild tea tree DASZ reveals pedigree and selection history of tea varieties.</title>
        <authorList>
            <person name="Zhang W."/>
            <person name="Zhang Y."/>
            <person name="Qiu H."/>
            <person name="Guo Y."/>
            <person name="Wan H."/>
            <person name="Zhang X."/>
            <person name="Scossa F."/>
            <person name="Alseekh S."/>
            <person name="Zhang Q."/>
            <person name="Wang P."/>
            <person name="Xu L."/>
            <person name="Schmidt M.H."/>
            <person name="Jia X."/>
            <person name="Li D."/>
            <person name="Zhu A."/>
            <person name="Guo F."/>
            <person name="Chen W."/>
            <person name="Ni D."/>
            <person name="Usadel B."/>
            <person name="Fernie A.R."/>
            <person name="Wen W."/>
        </authorList>
    </citation>
    <scope>NUCLEOTIDE SEQUENCE [LARGE SCALE GENOMIC DNA]</scope>
    <source>
        <strain evidence="5">cv. G240</strain>
    </source>
</reference>
<dbReference type="Pfam" id="PF02992">
    <property type="entry name" value="Transposase_21"/>
    <property type="match status" value="1"/>
</dbReference>
<dbReference type="Pfam" id="PF13960">
    <property type="entry name" value="DUF4218"/>
    <property type="match status" value="1"/>
</dbReference>
<proteinExistence type="predicted"/>
<name>A0A7J7GWW9_CAMSI</name>
<dbReference type="InterPro" id="IPR025452">
    <property type="entry name" value="DUF4218"/>
</dbReference>
<gene>
    <name evidence="4" type="ORF">HYC85_018051</name>
</gene>
<dbReference type="InterPro" id="IPR058352">
    <property type="entry name" value="DUF8039"/>
</dbReference>
<dbReference type="PANTHER" id="PTHR48258">
    <property type="entry name" value="DUF4218 DOMAIN-CONTAINING PROTEIN-RELATED"/>
    <property type="match status" value="1"/>
</dbReference>
<organism evidence="4 5">
    <name type="scientific">Camellia sinensis</name>
    <name type="common">Tea plant</name>
    <name type="synonym">Thea sinensis</name>
    <dbReference type="NCBI Taxonomy" id="4442"/>
    <lineage>
        <taxon>Eukaryota</taxon>
        <taxon>Viridiplantae</taxon>
        <taxon>Streptophyta</taxon>
        <taxon>Embryophyta</taxon>
        <taxon>Tracheophyta</taxon>
        <taxon>Spermatophyta</taxon>
        <taxon>Magnoliopsida</taxon>
        <taxon>eudicotyledons</taxon>
        <taxon>Gunneridae</taxon>
        <taxon>Pentapetalae</taxon>
        <taxon>asterids</taxon>
        <taxon>Ericales</taxon>
        <taxon>Theaceae</taxon>
        <taxon>Camellia</taxon>
    </lineage>
</organism>